<keyword evidence="5" id="KW-1185">Reference proteome</keyword>
<gene>
    <name evidence="4" type="ORF">CANTEDRAFT_104661</name>
</gene>
<evidence type="ECO:0000256" key="2">
    <source>
        <dbReference type="ARBA" id="ARBA00023134"/>
    </source>
</evidence>
<dbReference type="KEGG" id="cten:18245744"/>
<evidence type="ECO:0000313" key="4">
    <source>
        <dbReference type="EMBL" id="EGV64114.1"/>
    </source>
</evidence>
<organism evidence="5">
    <name type="scientific">Candida tenuis (strain ATCC 10573 / BCRC 21748 / CBS 615 / JCM 9827 / NBRC 10315 / NRRL Y-1498 / VKM Y-70)</name>
    <name type="common">Yeast</name>
    <name type="synonym">Yamadazyma tenuis</name>
    <dbReference type="NCBI Taxonomy" id="590646"/>
    <lineage>
        <taxon>Eukaryota</taxon>
        <taxon>Fungi</taxon>
        <taxon>Dikarya</taxon>
        <taxon>Ascomycota</taxon>
        <taxon>Saccharomycotina</taxon>
        <taxon>Pichiomycetes</taxon>
        <taxon>Debaryomycetaceae</taxon>
        <taxon>Yamadazyma</taxon>
    </lineage>
</organism>
<dbReference type="Gene3D" id="3.40.50.300">
    <property type="entry name" value="P-loop containing nucleotide triphosphate hydrolases"/>
    <property type="match status" value="1"/>
</dbReference>
<dbReference type="GO" id="GO:0003924">
    <property type="term" value="F:GTPase activity"/>
    <property type="evidence" value="ECO:0007669"/>
    <property type="project" value="InterPro"/>
</dbReference>
<dbReference type="GeneID" id="18245744"/>
<dbReference type="InterPro" id="IPR027417">
    <property type="entry name" value="P-loop_NTPase"/>
</dbReference>
<dbReference type="Proteomes" id="UP000000707">
    <property type="component" value="Unassembled WGS sequence"/>
</dbReference>
<dbReference type="PANTHER" id="PTHR24070">
    <property type="entry name" value="RAS, DI-RAS, AND RHEB FAMILY MEMBERS OF SMALL GTPASE SUPERFAMILY"/>
    <property type="match status" value="1"/>
</dbReference>
<feature type="region of interest" description="Disordered" evidence="3">
    <location>
        <begin position="228"/>
        <end position="265"/>
    </location>
</feature>
<dbReference type="eggNOG" id="KOG0395">
    <property type="taxonomic scope" value="Eukaryota"/>
</dbReference>
<dbReference type="InterPro" id="IPR020849">
    <property type="entry name" value="Small_GTPase_Ras-type"/>
</dbReference>
<accession>G3B395</accession>
<reference evidence="4 5" key="1">
    <citation type="journal article" date="2011" name="Proc. Natl. Acad. Sci. U.S.A.">
        <title>Comparative genomics of xylose-fermenting fungi for enhanced biofuel production.</title>
        <authorList>
            <person name="Wohlbach D.J."/>
            <person name="Kuo A."/>
            <person name="Sato T.K."/>
            <person name="Potts K.M."/>
            <person name="Salamov A.A."/>
            <person name="LaButti K.M."/>
            <person name="Sun H."/>
            <person name="Clum A."/>
            <person name="Pangilinan J.L."/>
            <person name="Lindquist E.A."/>
            <person name="Lucas S."/>
            <person name="Lapidus A."/>
            <person name="Jin M."/>
            <person name="Gunawan C."/>
            <person name="Balan V."/>
            <person name="Dale B.E."/>
            <person name="Jeffries T.W."/>
            <person name="Zinkel R."/>
            <person name="Barry K.W."/>
            <person name="Grigoriev I.V."/>
            <person name="Gasch A.P."/>
        </authorList>
    </citation>
    <scope>NUCLEOTIDE SEQUENCE [LARGE SCALE GENOMIC DNA]</scope>
    <source>
        <strain evidence="5">ATCC 10573 / BCRC 21748 / CBS 615 / JCM 9827 / NBRC 10315 / NRRL Y-1498 / VKM Y-70</strain>
    </source>
</reference>
<dbReference type="HOGENOM" id="CLU_041217_9_0_1"/>
<name>G3B395_CANTC</name>
<sequence>MNLHQDNFGTLNQEYDICLLGTESSGKTSLVLYYIHNRYIEEENAPEDLYTKVVRTGHSYNEVTILDLNPRQDNYSSSRKRQLMNNSGMVFAYSITDHHSFHDMEQLYEQVVELRGGDQMPPVVVVGLKSDLEDERNVSYEEGKQFSDQIGALKFLEANSRWGTNVDKVFEPLAEIIRQKKSFGRRLSQVAISPRKSPLASTPEGSPRKAKNHIGRIEEEVVKSEDFHSAEVVPVKHESPSKKDESVMEQVHEDTKNSSRCCVVM</sequence>
<dbReference type="RefSeq" id="XP_006686428.1">
    <property type="nucleotide sequence ID" value="XM_006686365.1"/>
</dbReference>
<dbReference type="PRINTS" id="PR00449">
    <property type="entry name" value="RASTRNSFRMNG"/>
</dbReference>
<evidence type="ECO:0000256" key="1">
    <source>
        <dbReference type="ARBA" id="ARBA00022741"/>
    </source>
</evidence>
<evidence type="ECO:0000256" key="3">
    <source>
        <dbReference type="SAM" id="MobiDB-lite"/>
    </source>
</evidence>
<dbReference type="GO" id="GO:0005525">
    <property type="term" value="F:GTP binding"/>
    <property type="evidence" value="ECO:0007669"/>
    <property type="project" value="UniProtKB-KW"/>
</dbReference>
<dbReference type="GO" id="GO:0016020">
    <property type="term" value="C:membrane"/>
    <property type="evidence" value="ECO:0007669"/>
    <property type="project" value="InterPro"/>
</dbReference>
<keyword evidence="1" id="KW-0547">Nucleotide-binding</keyword>
<dbReference type="PROSITE" id="PS51419">
    <property type="entry name" value="RAB"/>
    <property type="match status" value="1"/>
</dbReference>
<proteinExistence type="predicted"/>
<keyword evidence="2" id="KW-0342">GTP-binding</keyword>
<evidence type="ECO:0008006" key="6">
    <source>
        <dbReference type="Google" id="ProtNLM"/>
    </source>
</evidence>
<evidence type="ECO:0000313" key="5">
    <source>
        <dbReference type="Proteomes" id="UP000000707"/>
    </source>
</evidence>
<dbReference type="STRING" id="590646.G3B395"/>
<feature type="region of interest" description="Disordered" evidence="3">
    <location>
        <begin position="192"/>
        <end position="214"/>
    </location>
</feature>
<dbReference type="Pfam" id="PF00071">
    <property type="entry name" value="Ras"/>
    <property type="match status" value="1"/>
</dbReference>
<dbReference type="SUPFAM" id="SSF52540">
    <property type="entry name" value="P-loop containing nucleoside triphosphate hydrolases"/>
    <property type="match status" value="1"/>
</dbReference>
<dbReference type="PROSITE" id="PS51421">
    <property type="entry name" value="RAS"/>
    <property type="match status" value="1"/>
</dbReference>
<dbReference type="GO" id="GO:0007165">
    <property type="term" value="P:signal transduction"/>
    <property type="evidence" value="ECO:0007669"/>
    <property type="project" value="InterPro"/>
</dbReference>
<dbReference type="SMART" id="SM00173">
    <property type="entry name" value="RAS"/>
    <property type="match status" value="1"/>
</dbReference>
<dbReference type="EMBL" id="GL996521">
    <property type="protein sequence ID" value="EGV64114.1"/>
    <property type="molecule type" value="Genomic_DNA"/>
</dbReference>
<dbReference type="AlphaFoldDB" id="G3B395"/>
<protein>
    <recommendedName>
        <fullName evidence="6">P-loop containing nucleoside triphosphate hydrolase protein</fullName>
    </recommendedName>
</protein>
<dbReference type="OrthoDB" id="265044at2759"/>
<dbReference type="InterPro" id="IPR001806">
    <property type="entry name" value="Small_GTPase"/>
</dbReference>
<feature type="compositionally biased region" description="Basic and acidic residues" evidence="3">
    <location>
        <begin position="228"/>
        <end position="257"/>
    </location>
</feature>
<dbReference type="SMART" id="SM00175">
    <property type="entry name" value="RAB"/>
    <property type="match status" value="1"/>
</dbReference>